<evidence type="ECO:0000313" key="4">
    <source>
        <dbReference type="Proteomes" id="UP000295210"/>
    </source>
</evidence>
<gene>
    <name evidence="3" type="ORF">C7378_1725</name>
</gene>
<dbReference type="GO" id="GO:0016787">
    <property type="term" value="F:hydrolase activity"/>
    <property type="evidence" value="ECO:0007669"/>
    <property type="project" value="UniProtKB-KW"/>
</dbReference>
<dbReference type="EMBL" id="SMGK01000002">
    <property type="protein sequence ID" value="TCK74105.1"/>
    <property type="molecule type" value="Genomic_DNA"/>
</dbReference>
<keyword evidence="4" id="KW-1185">Reference proteome</keyword>
<dbReference type="PANTHER" id="PTHR48081">
    <property type="entry name" value="AB HYDROLASE SUPERFAMILY PROTEIN C4A8.06C"/>
    <property type="match status" value="1"/>
</dbReference>
<proteinExistence type="predicted"/>
<dbReference type="InterPro" id="IPR029058">
    <property type="entry name" value="AB_hydrolase_fold"/>
</dbReference>
<dbReference type="PANTHER" id="PTHR48081:SF6">
    <property type="entry name" value="PEPTIDASE S9 PROLYL OLIGOPEPTIDASE CATALYTIC DOMAIN-CONTAINING PROTEIN"/>
    <property type="match status" value="1"/>
</dbReference>
<dbReference type="RefSeq" id="WP_243648144.1">
    <property type="nucleotide sequence ID" value="NZ_SMGK01000002.1"/>
</dbReference>
<dbReference type="SUPFAM" id="SSF53474">
    <property type="entry name" value="alpha/beta-Hydrolases"/>
    <property type="match status" value="1"/>
</dbReference>
<name>A0A4R1L7B2_9BACT</name>
<feature type="domain" description="BD-FAE-like" evidence="2">
    <location>
        <begin position="101"/>
        <end position="209"/>
    </location>
</feature>
<organism evidence="3 4">
    <name type="scientific">Acidipila rosea</name>
    <dbReference type="NCBI Taxonomy" id="768535"/>
    <lineage>
        <taxon>Bacteria</taxon>
        <taxon>Pseudomonadati</taxon>
        <taxon>Acidobacteriota</taxon>
        <taxon>Terriglobia</taxon>
        <taxon>Terriglobales</taxon>
        <taxon>Acidobacteriaceae</taxon>
        <taxon>Acidipila</taxon>
    </lineage>
</organism>
<evidence type="ECO:0000256" key="1">
    <source>
        <dbReference type="ARBA" id="ARBA00022801"/>
    </source>
</evidence>
<reference evidence="3 4" key="1">
    <citation type="submission" date="2019-03" db="EMBL/GenBank/DDBJ databases">
        <title>Genomic Encyclopedia of Type Strains, Phase IV (KMG-IV): sequencing the most valuable type-strain genomes for metagenomic binning, comparative biology and taxonomic classification.</title>
        <authorList>
            <person name="Goeker M."/>
        </authorList>
    </citation>
    <scope>NUCLEOTIDE SEQUENCE [LARGE SCALE GENOMIC DNA]</scope>
    <source>
        <strain evidence="3 4">DSM 103428</strain>
    </source>
</reference>
<dbReference type="Pfam" id="PF20434">
    <property type="entry name" value="BD-FAE"/>
    <property type="match status" value="1"/>
</dbReference>
<protein>
    <submittedName>
        <fullName evidence="3">Acetyl esterase/lipase</fullName>
    </submittedName>
</protein>
<dbReference type="AlphaFoldDB" id="A0A4R1L7B2"/>
<evidence type="ECO:0000313" key="3">
    <source>
        <dbReference type="EMBL" id="TCK74105.1"/>
    </source>
</evidence>
<evidence type="ECO:0000259" key="2">
    <source>
        <dbReference type="Pfam" id="PF20434"/>
    </source>
</evidence>
<keyword evidence="1" id="KW-0378">Hydrolase</keyword>
<dbReference type="InterPro" id="IPR049492">
    <property type="entry name" value="BD-FAE-like_dom"/>
</dbReference>
<accession>A0A4R1L7B2</accession>
<dbReference type="InterPro" id="IPR050300">
    <property type="entry name" value="GDXG_lipolytic_enzyme"/>
</dbReference>
<comment type="caution">
    <text evidence="3">The sequence shown here is derived from an EMBL/GenBank/DDBJ whole genome shotgun (WGS) entry which is preliminary data.</text>
</comment>
<dbReference type="Proteomes" id="UP000295210">
    <property type="component" value="Unassembled WGS sequence"/>
</dbReference>
<sequence length="332" mass="36236">MLLPLRGMHITPISLQITPFLSLLPFLLYHAPMRSLLALLLLFTGCPLLAQPVKLLLWPHGNPEPSTVIGPEIDPTTDANRIVSGKVTIRVTNVSHPSLTVFAPPAGKSTGAAALVFPGGAYLRLSYNLEGTEVCDWLNSIGMTCVLVKYRVPEQGHYPENVEDLEDAQQAMRLTRAHAAAWHIDPHRIGVIGFSAGAHLAAVLSTHPDFQGQHVPASTIDARPDFQMIIYPGWLSGPNGKVSPSLQPTPQLPPTFLLQAEDDYTAHVENSLIYFQALKDAKIPAELHLYTLGGHGFGLRPTNLPISHWPQLAETWLHSIHILGTPGQVERP</sequence>
<dbReference type="Gene3D" id="3.40.50.1820">
    <property type="entry name" value="alpha/beta hydrolase"/>
    <property type="match status" value="1"/>
</dbReference>